<dbReference type="AlphaFoldDB" id="T1EDS7"/>
<dbReference type="InterPro" id="IPR011657">
    <property type="entry name" value="CNT_C_dom"/>
</dbReference>
<accession>T1EDS7</accession>
<dbReference type="InParanoid" id="T1EDS7"/>
<dbReference type="InterPro" id="IPR002668">
    <property type="entry name" value="CNT_N_dom"/>
</dbReference>
<dbReference type="GO" id="GO:0005886">
    <property type="term" value="C:plasma membrane"/>
    <property type="evidence" value="ECO:0000318"/>
    <property type="project" value="GO_Central"/>
</dbReference>
<evidence type="ECO:0000256" key="4">
    <source>
        <dbReference type="ARBA" id="ARBA00022692"/>
    </source>
</evidence>
<feature type="transmembrane region" description="Helical" evidence="7">
    <location>
        <begin position="261"/>
        <end position="286"/>
    </location>
</feature>
<dbReference type="Pfam" id="PF07662">
    <property type="entry name" value="Nucleos_tra2_C"/>
    <property type="match status" value="1"/>
</dbReference>
<feature type="transmembrane region" description="Helical" evidence="7">
    <location>
        <begin position="368"/>
        <end position="393"/>
    </location>
</feature>
<dbReference type="OrthoDB" id="6075923at2759"/>
<dbReference type="PANTHER" id="PTHR10590">
    <property type="entry name" value="SODIUM/NUCLEOSIDE COTRANSPORTER"/>
    <property type="match status" value="1"/>
</dbReference>
<dbReference type="Pfam" id="PF01773">
    <property type="entry name" value="Nucleos_tra2_N"/>
    <property type="match status" value="1"/>
</dbReference>
<dbReference type="Pfam" id="PF07670">
    <property type="entry name" value="Gate"/>
    <property type="match status" value="1"/>
</dbReference>
<reference evidence="12" key="3">
    <citation type="submission" date="2015-06" db="UniProtKB">
        <authorList>
            <consortium name="EnsemblMetazoa"/>
        </authorList>
    </citation>
    <scope>IDENTIFICATION</scope>
</reference>
<dbReference type="EnsemblMetazoa" id="HelroT105275">
    <property type="protein sequence ID" value="HelroP105275"/>
    <property type="gene ID" value="HelroG105275"/>
</dbReference>
<gene>
    <name evidence="12" type="primary">20194729</name>
    <name evidence="11" type="ORF">HELRODRAFT_105275</name>
</gene>
<dbReference type="KEGG" id="hro:HELRODRAFT_105275"/>
<reference evidence="13" key="1">
    <citation type="submission" date="2012-12" db="EMBL/GenBank/DDBJ databases">
        <authorList>
            <person name="Hellsten U."/>
            <person name="Grimwood J."/>
            <person name="Chapman J.A."/>
            <person name="Shapiro H."/>
            <person name="Aerts A."/>
            <person name="Otillar R.P."/>
            <person name="Terry A.Y."/>
            <person name="Boore J.L."/>
            <person name="Simakov O."/>
            <person name="Marletaz F."/>
            <person name="Cho S.-J."/>
            <person name="Edsinger-Gonzales E."/>
            <person name="Havlak P."/>
            <person name="Kuo D.-H."/>
            <person name="Larsson T."/>
            <person name="Lv J."/>
            <person name="Arendt D."/>
            <person name="Savage R."/>
            <person name="Osoegawa K."/>
            <person name="de Jong P."/>
            <person name="Lindberg D.R."/>
            <person name="Seaver E.C."/>
            <person name="Weisblat D.A."/>
            <person name="Putnam N.H."/>
            <person name="Grigoriev I.V."/>
            <person name="Rokhsar D.S."/>
        </authorList>
    </citation>
    <scope>NUCLEOTIDE SEQUENCE</scope>
</reference>
<organism evidence="12 13">
    <name type="scientific">Helobdella robusta</name>
    <name type="common">Californian leech</name>
    <dbReference type="NCBI Taxonomy" id="6412"/>
    <lineage>
        <taxon>Eukaryota</taxon>
        <taxon>Metazoa</taxon>
        <taxon>Spiralia</taxon>
        <taxon>Lophotrochozoa</taxon>
        <taxon>Annelida</taxon>
        <taxon>Clitellata</taxon>
        <taxon>Hirudinea</taxon>
        <taxon>Rhynchobdellida</taxon>
        <taxon>Glossiphoniidae</taxon>
        <taxon>Helobdella</taxon>
    </lineage>
</organism>
<dbReference type="GO" id="GO:0005415">
    <property type="term" value="F:nucleoside:sodium symporter activity"/>
    <property type="evidence" value="ECO:0000318"/>
    <property type="project" value="GO_Central"/>
</dbReference>
<evidence type="ECO:0008006" key="14">
    <source>
        <dbReference type="Google" id="ProtNLM"/>
    </source>
</evidence>
<dbReference type="OMA" id="CRDRKSI"/>
<feature type="transmembrane region" description="Helical" evidence="7">
    <location>
        <begin position="100"/>
        <end position="123"/>
    </location>
</feature>
<evidence type="ECO:0000313" key="12">
    <source>
        <dbReference type="EnsemblMetazoa" id="HelroP105275"/>
    </source>
</evidence>
<evidence type="ECO:0000313" key="11">
    <source>
        <dbReference type="EMBL" id="ESO12303.1"/>
    </source>
</evidence>
<evidence type="ECO:0000256" key="3">
    <source>
        <dbReference type="ARBA" id="ARBA00022475"/>
    </source>
</evidence>
<comment type="similarity">
    <text evidence="2">Belongs to the concentrative nucleoside transporter (CNT) (TC 2.A.41) family.</text>
</comment>
<dbReference type="Proteomes" id="UP000015101">
    <property type="component" value="Unassembled WGS sequence"/>
</dbReference>
<feature type="transmembrane region" description="Helical" evidence="7">
    <location>
        <begin position="405"/>
        <end position="424"/>
    </location>
</feature>
<evidence type="ECO:0000256" key="2">
    <source>
        <dbReference type="ARBA" id="ARBA00009033"/>
    </source>
</evidence>
<keyword evidence="6 7" id="KW-0472">Membrane</keyword>
<keyword evidence="5 7" id="KW-1133">Transmembrane helix</keyword>
<dbReference type="CTD" id="20194729"/>
<dbReference type="GeneID" id="20194729"/>
<protein>
    <recommendedName>
        <fullName evidence="14">Sodium/nucleoside cotransporter</fullName>
    </recommendedName>
</protein>
<proteinExistence type="inferred from homology"/>
<feature type="domain" description="Concentrative nucleoside transporter C-terminal" evidence="9">
    <location>
        <begin position="204"/>
        <end position="424"/>
    </location>
</feature>
<feature type="transmembrane region" description="Helical" evidence="7">
    <location>
        <begin position="45"/>
        <end position="64"/>
    </location>
</feature>
<dbReference type="InterPro" id="IPR008276">
    <property type="entry name" value="C_nuclsd_transpt"/>
</dbReference>
<dbReference type="STRING" id="6412.T1EDS7"/>
<feature type="transmembrane region" description="Helical" evidence="7">
    <location>
        <begin position="178"/>
        <end position="198"/>
    </location>
</feature>
<evidence type="ECO:0000259" key="9">
    <source>
        <dbReference type="Pfam" id="PF07662"/>
    </source>
</evidence>
<dbReference type="eggNOG" id="KOG3747">
    <property type="taxonomic scope" value="Eukaryota"/>
</dbReference>
<evidence type="ECO:0000259" key="10">
    <source>
        <dbReference type="Pfam" id="PF07670"/>
    </source>
</evidence>
<evidence type="ECO:0000256" key="5">
    <source>
        <dbReference type="ARBA" id="ARBA00022989"/>
    </source>
</evidence>
<name>T1EDS7_HELRO</name>
<evidence type="ECO:0000256" key="7">
    <source>
        <dbReference type="SAM" id="Phobius"/>
    </source>
</evidence>
<evidence type="ECO:0000259" key="8">
    <source>
        <dbReference type="Pfam" id="PF01773"/>
    </source>
</evidence>
<keyword evidence="13" id="KW-1185">Reference proteome</keyword>
<evidence type="ECO:0000313" key="13">
    <source>
        <dbReference type="Proteomes" id="UP000015101"/>
    </source>
</evidence>
<dbReference type="GO" id="GO:1901642">
    <property type="term" value="P:nucleoside transmembrane transport"/>
    <property type="evidence" value="ECO:0000318"/>
    <property type="project" value="GO_Central"/>
</dbReference>
<dbReference type="EMBL" id="AMQM01000132">
    <property type="status" value="NOT_ANNOTATED_CDS"/>
    <property type="molecule type" value="Genomic_DNA"/>
</dbReference>
<dbReference type="HOGENOM" id="CLU_016813_4_2_1"/>
<evidence type="ECO:0000256" key="1">
    <source>
        <dbReference type="ARBA" id="ARBA00004651"/>
    </source>
</evidence>
<dbReference type="EMBL" id="KB095811">
    <property type="protein sequence ID" value="ESO12303.1"/>
    <property type="molecule type" value="Genomic_DNA"/>
</dbReference>
<comment type="subcellular location">
    <subcellularLocation>
        <location evidence="1">Cell membrane</location>
        <topology evidence="1">Multi-pass membrane protein</topology>
    </subcellularLocation>
</comment>
<sequence>MVIISDLYKESAQLYNLVSLTGLALYVFIMFFFSKHPSKIKWLTVAWGFALQFAFALIILRWSLGFHIFKWLSDRVANYMKFVQTGCLFLFGPNYSDHLFVMQVLPTVVFISATINIMFYLGIMQKLIVGIALTMKMLMNTTAPESVATAGNIFLGQTECLLLVKPLLKYMTKSEIHAVMSGGFATIAGGVLGAFILFGVPANHLISASVMSAPAALAISKLFYPETKKTKTSAEFAGNIKSQEKSLFEAASAGAKSGMSLVVSIGANLLVFISLLSVINSTLTWFGERVGSTKPITFQFVLSYLLWPFALTMGVKLEDCRKVGELMGIKTFINEFVAFQELGVLINNRKELNEHIAKNGTWSSERSVVISTYALCGFSNFGSIGVQLSLFMALIPSRKSMFAEVALRSMISGSVACFVTACIASDRILFLGLKNEINFLIF</sequence>
<keyword evidence="3" id="KW-1003">Cell membrane</keyword>
<evidence type="ECO:0000256" key="6">
    <source>
        <dbReference type="ARBA" id="ARBA00023136"/>
    </source>
</evidence>
<dbReference type="InterPro" id="IPR011642">
    <property type="entry name" value="Gate_dom"/>
</dbReference>
<reference evidence="11 13" key="2">
    <citation type="journal article" date="2013" name="Nature">
        <title>Insights into bilaterian evolution from three spiralian genomes.</title>
        <authorList>
            <person name="Simakov O."/>
            <person name="Marletaz F."/>
            <person name="Cho S.J."/>
            <person name="Edsinger-Gonzales E."/>
            <person name="Havlak P."/>
            <person name="Hellsten U."/>
            <person name="Kuo D.H."/>
            <person name="Larsson T."/>
            <person name="Lv J."/>
            <person name="Arendt D."/>
            <person name="Savage R."/>
            <person name="Osoegawa K."/>
            <person name="de Jong P."/>
            <person name="Grimwood J."/>
            <person name="Chapman J.A."/>
            <person name="Shapiro H."/>
            <person name="Aerts A."/>
            <person name="Otillar R.P."/>
            <person name="Terry A.Y."/>
            <person name="Boore J.L."/>
            <person name="Grigoriev I.V."/>
            <person name="Lindberg D.R."/>
            <person name="Seaver E.C."/>
            <person name="Weisblat D.A."/>
            <person name="Putnam N.H."/>
            <person name="Rokhsar D.S."/>
        </authorList>
    </citation>
    <scope>NUCLEOTIDE SEQUENCE</scope>
</reference>
<dbReference type="RefSeq" id="XP_009009023.1">
    <property type="nucleotide sequence ID" value="XM_009010775.1"/>
</dbReference>
<keyword evidence="4 7" id="KW-0812">Transmembrane</keyword>
<feature type="transmembrane region" description="Helical" evidence="7">
    <location>
        <begin position="12"/>
        <end position="33"/>
    </location>
</feature>
<feature type="transmembrane region" description="Helical" evidence="7">
    <location>
        <begin position="298"/>
        <end position="317"/>
    </location>
</feature>
<feature type="transmembrane region" description="Helical" evidence="7">
    <location>
        <begin position="204"/>
        <end position="224"/>
    </location>
</feature>
<feature type="domain" description="Nucleoside transporter/FeoB GTPase Gate" evidence="10">
    <location>
        <begin position="102"/>
        <end position="199"/>
    </location>
</feature>
<feature type="domain" description="Concentrative nucleoside transporter N-terminal" evidence="8">
    <location>
        <begin position="22"/>
        <end position="93"/>
    </location>
</feature>
<dbReference type="PANTHER" id="PTHR10590:SF4">
    <property type="entry name" value="SOLUTE CARRIER FAMILY 28 MEMBER 3"/>
    <property type="match status" value="1"/>
</dbReference>